<dbReference type="Gene3D" id="1.10.287.950">
    <property type="entry name" value="Methyl-accepting chemotaxis protein"/>
    <property type="match status" value="1"/>
</dbReference>
<evidence type="ECO:0000256" key="3">
    <source>
        <dbReference type="PROSITE-ProRule" id="PRU00284"/>
    </source>
</evidence>
<keyword evidence="4" id="KW-0472">Membrane</keyword>
<dbReference type="PROSITE" id="PS50885">
    <property type="entry name" value="HAMP"/>
    <property type="match status" value="1"/>
</dbReference>
<dbReference type="SUPFAM" id="SSF58104">
    <property type="entry name" value="Methyl-accepting chemotaxis protein (MCP) signaling domain"/>
    <property type="match status" value="1"/>
</dbReference>
<name>A0ABS4K318_9CLOT</name>
<reference evidence="7 8" key="1">
    <citation type="submission" date="2021-03" db="EMBL/GenBank/DDBJ databases">
        <title>Genomic Encyclopedia of Type Strains, Phase IV (KMG-IV): sequencing the most valuable type-strain genomes for metagenomic binning, comparative biology and taxonomic classification.</title>
        <authorList>
            <person name="Goeker M."/>
        </authorList>
    </citation>
    <scope>NUCLEOTIDE SEQUENCE [LARGE SCALE GENOMIC DNA]</scope>
    <source>
        <strain evidence="7 8">DSM 28650</strain>
    </source>
</reference>
<keyword evidence="4" id="KW-1133">Transmembrane helix</keyword>
<comment type="caution">
    <text evidence="7">The sequence shown here is derived from an EMBL/GenBank/DDBJ whole genome shotgun (WGS) entry which is preliminary data.</text>
</comment>
<evidence type="ECO:0000313" key="8">
    <source>
        <dbReference type="Proteomes" id="UP001519308"/>
    </source>
</evidence>
<proteinExistence type="inferred from homology"/>
<evidence type="ECO:0000313" key="7">
    <source>
        <dbReference type="EMBL" id="MBP2022181.1"/>
    </source>
</evidence>
<dbReference type="InterPro" id="IPR004089">
    <property type="entry name" value="MCPsignal_dom"/>
</dbReference>
<dbReference type="PANTHER" id="PTHR32089:SF112">
    <property type="entry name" value="LYSOZYME-LIKE PROTEIN-RELATED"/>
    <property type="match status" value="1"/>
</dbReference>
<dbReference type="RefSeq" id="WP_021282030.1">
    <property type="nucleotide sequence ID" value="NZ_JAGGLL010000013.1"/>
</dbReference>
<evidence type="ECO:0000256" key="4">
    <source>
        <dbReference type="SAM" id="Phobius"/>
    </source>
</evidence>
<gene>
    <name evidence="7" type="ORF">J2Z44_001982</name>
</gene>
<comment type="similarity">
    <text evidence="2">Belongs to the methyl-accepting chemotaxis (MCP) protein family.</text>
</comment>
<dbReference type="CDD" id="cd12912">
    <property type="entry name" value="PDC2_MCP_like"/>
    <property type="match status" value="1"/>
</dbReference>
<dbReference type="PANTHER" id="PTHR32089">
    <property type="entry name" value="METHYL-ACCEPTING CHEMOTAXIS PROTEIN MCPB"/>
    <property type="match status" value="1"/>
</dbReference>
<dbReference type="InterPro" id="IPR029151">
    <property type="entry name" value="Sensor-like_sf"/>
</dbReference>
<dbReference type="PROSITE" id="PS50111">
    <property type="entry name" value="CHEMOTAXIS_TRANSDUC_2"/>
    <property type="match status" value="1"/>
</dbReference>
<dbReference type="InterPro" id="IPR003660">
    <property type="entry name" value="HAMP_dom"/>
</dbReference>
<dbReference type="Pfam" id="PF00672">
    <property type="entry name" value="HAMP"/>
    <property type="match status" value="1"/>
</dbReference>
<dbReference type="Proteomes" id="UP001519308">
    <property type="component" value="Unassembled WGS sequence"/>
</dbReference>
<dbReference type="SMART" id="SM00304">
    <property type="entry name" value="HAMP"/>
    <property type="match status" value="1"/>
</dbReference>
<sequence length="683" mass="74913">MKLKSIKTKTLAFILPVILVALITLTGISYLSSKAIINDEIKGKMFNQLNSNIEEIKKKLFIHGQITESLAEMVEASYKVLPEKNYENLLVKLPATNEETLGAGIWFEPYKFSTNNQFKGLYAYKEGSEVKYTDEYSTGQHNYFEEPWYKIGVGSKNQLEWSNPYVDAVTKISMITSTSPIQDENNSFLGVVTSDISLATIQEMVKNIKVGNSGRAFLIDNTGLYIADKDEKKNMIKKITEEENKSLASLGKEMLEKKNGEYVLTDENGKNNVYYIDIPEVGWAMGITIPQSELYSPVDSLLSKLIVLTISTIIVSIVVVLLFTNYLTKNISKVNKFAMTIAEGDLTETLVIKSQDELGQMAVNLNKMSDNLKSIIKVISENSQDMSATSEELSATVDEMAGRISAISRSTNEILNSSQEASAAAQEVTASVEEVNSSIHVLSGKAVDGSLEAKEISNRANEVSIKAEKSSDETQAIYRDKEENIVSAIEQVKVVSEIVEMAETIANISKQTNLLALNAAIEAARAGESGKGFAVVAEEVRRLAEQSANAVVNIKGTIGKVQEAFENLSENSSGILSFIDENVIKDYELLVKVGKRYNEDAEFVSSMSENIAAMSEEITATVNQIGEAIESMAQTAQVSAENTSEILSSITETSHGMEQISKAAENQANLAQKLNEMIGQFKV</sequence>
<feature type="domain" description="Methyl-accepting transducer" evidence="5">
    <location>
        <begin position="389"/>
        <end position="647"/>
    </location>
</feature>
<dbReference type="CDD" id="cd06225">
    <property type="entry name" value="HAMP"/>
    <property type="match status" value="1"/>
</dbReference>
<feature type="domain" description="HAMP" evidence="6">
    <location>
        <begin position="325"/>
        <end position="377"/>
    </location>
</feature>
<keyword evidence="1 3" id="KW-0807">Transducer</keyword>
<keyword evidence="4" id="KW-0812">Transmembrane</keyword>
<dbReference type="SMART" id="SM00283">
    <property type="entry name" value="MA"/>
    <property type="match status" value="1"/>
</dbReference>
<dbReference type="Pfam" id="PF22673">
    <property type="entry name" value="MCP-like_PDC_1"/>
    <property type="match status" value="1"/>
</dbReference>
<dbReference type="EMBL" id="JAGGLL010000013">
    <property type="protein sequence ID" value="MBP2022181.1"/>
    <property type="molecule type" value="Genomic_DNA"/>
</dbReference>
<protein>
    <submittedName>
        <fullName evidence="7">Methyl-accepting chemotaxis protein</fullName>
    </submittedName>
</protein>
<organism evidence="7 8">
    <name type="scientific">Clostridium punense</name>
    <dbReference type="NCBI Taxonomy" id="1054297"/>
    <lineage>
        <taxon>Bacteria</taxon>
        <taxon>Bacillati</taxon>
        <taxon>Bacillota</taxon>
        <taxon>Clostridia</taxon>
        <taxon>Eubacteriales</taxon>
        <taxon>Clostridiaceae</taxon>
        <taxon>Clostridium</taxon>
    </lineage>
</organism>
<dbReference type="Gene3D" id="3.30.450.20">
    <property type="entry name" value="PAS domain"/>
    <property type="match status" value="2"/>
</dbReference>
<dbReference type="CDD" id="cd12913">
    <property type="entry name" value="PDC1_MCP_like"/>
    <property type="match status" value="1"/>
</dbReference>
<evidence type="ECO:0000256" key="2">
    <source>
        <dbReference type="ARBA" id="ARBA00029447"/>
    </source>
</evidence>
<evidence type="ECO:0000259" key="6">
    <source>
        <dbReference type="PROSITE" id="PS50885"/>
    </source>
</evidence>
<accession>A0ABS4K318</accession>
<dbReference type="SUPFAM" id="SSF103190">
    <property type="entry name" value="Sensory domain-like"/>
    <property type="match status" value="1"/>
</dbReference>
<feature type="transmembrane region" description="Helical" evidence="4">
    <location>
        <begin position="305"/>
        <end position="327"/>
    </location>
</feature>
<evidence type="ECO:0000259" key="5">
    <source>
        <dbReference type="PROSITE" id="PS50111"/>
    </source>
</evidence>
<dbReference type="Pfam" id="PF00015">
    <property type="entry name" value="MCPsignal"/>
    <property type="match status" value="1"/>
</dbReference>
<evidence type="ECO:0000256" key="1">
    <source>
        <dbReference type="ARBA" id="ARBA00023224"/>
    </source>
</evidence>
<keyword evidence="8" id="KW-1185">Reference proteome</keyword>